<dbReference type="EMBL" id="BOML01000043">
    <property type="protein sequence ID" value="GIE04358.1"/>
    <property type="molecule type" value="Genomic_DNA"/>
</dbReference>
<dbReference type="RefSeq" id="WP_203731006.1">
    <property type="nucleotide sequence ID" value="NZ_BAAATX010000016.1"/>
</dbReference>
<feature type="region of interest" description="Disordered" evidence="1">
    <location>
        <begin position="85"/>
        <end position="123"/>
    </location>
</feature>
<evidence type="ECO:0000256" key="2">
    <source>
        <dbReference type="SAM" id="Phobius"/>
    </source>
</evidence>
<name>A0ABQ3Z3G4_9ACTN</name>
<keyword evidence="4" id="KW-1185">Reference proteome</keyword>
<evidence type="ECO:0000256" key="1">
    <source>
        <dbReference type="SAM" id="MobiDB-lite"/>
    </source>
</evidence>
<accession>A0ABQ3Z3G4</accession>
<proteinExistence type="predicted"/>
<sequence length="268" mass="27111">MLCPSCGLDNDPSAGWCARCNATLSAAPPPGYPPPQQQPTYAQPGPPPPRQGTGNRVLLVLLALGTVALLGMTAVVVMLVRNRNDPGRDPVAKPPANVSTVLPTTTTAAPDPTTAGPAASPRDQAAKVDDLLDQSVASRAKLNAAIDKVRQCSGAAAALGDMKAVGAERTAQIAATEALDVSGLDNGAAIQSRLKAALGFALAADQAFVAWATPAAAGSCGDTAARGAAWDKGQAASKQAQAAKKQFVAVWNPVAGPLGFAERTTDKF</sequence>
<keyword evidence="2" id="KW-1133">Transmembrane helix</keyword>
<evidence type="ECO:0000313" key="3">
    <source>
        <dbReference type="EMBL" id="GIE04358.1"/>
    </source>
</evidence>
<dbReference type="Proteomes" id="UP000637628">
    <property type="component" value="Unassembled WGS sequence"/>
</dbReference>
<comment type="caution">
    <text evidence="3">The sequence shown here is derived from an EMBL/GenBank/DDBJ whole genome shotgun (WGS) entry which is preliminary data.</text>
</comment>
<feature type="transmembrane region" description="Helical" evidence="2">
    <location>
        <begin position="57"/>
        <end position="80"/>
    </location>
</feature>
<protein>
    <recommendedName>
        <fullName evidence="5">Zinc ribbon domain-containing protein</fullName>
    </recommendedName>
</protein>
<feature type="compositionally biased region" description="Pro residues" evidence="1">
    <location>
        <begin position="28"/>
        <end position="37"/>
    </location>
</feature>
<keyword evidence="2" id="KW-0472">Membrane</keyword>
<feature type="compositionally biased region" description="Low complexity" evidence="1">
    <location>
        <begin position="103"/>
        <end position="121"/>
    </location>
</feature>
<reference evidence="3 4" key="1">
    <citation type="submission" date="2021-01" db="EMBL/GenBank/DDBJ databases">
        <title>Whole genome shotgun sequence of Actinoplanes durhamensis NBRC 14914.</title>
        <authorList>
            <person name="Komaki H."/>
            <person name="Tamura T."/>
        </authorList>
    </citation>
    <scope>NUCLEOTIDE SEQUENCE [LARGE SCALE GENOMIC DNA]</scope>
    <source>
        <strain evidence="3 4">NBRC 14914</strain>
    </source>
</reference>
<organism evidence="3 4">
    <name type="scientific">Paractinoplanes durhamensis</name>
    <dbReference type="NCBI Taxonomy" id="113563"/>
    <lineage>
        <taxon>Bacteria</taxon>
        <taxon>Bacillati</taxon>
        <taxon>Actinomycetota</taxon>
        <taxon>Actinomycetes</taxon>
        <taxon>Micromonosporales</taxon>
        <taxon>Micromonosporaceae</taxon>
        <taxon>Paractinoplanes</taxon>
    </lineage>
</organism>
<evidence type="ECO:0000313" key="4">
    <source>
        <dbReference type="Proteomes" id="UP000637628"/>
    </source>
</evidence>
<feature type="region of interest" description="Disordered" evidence="1">
    <location>
        <begin position="28"/>
        <end position="53"/>
    </location>
</feature>
<keyword evidence="2" id="KW-0812">Transmembrane</keyword>
<evidence type="ECO:0008006" key="5">
    <source>
        <dbReference type="Google" id="ProtNLM"/>
    </source>
</evidence>
<gene>
    <name evidence="3" type="ORF">Adu01nite_57080</name>
</gene>